<protein>
    <submittedName>
        <fullName evidence="2">Z1 domain-containing protein</fullName>
    </submittedName>
</protein>
<organism evidence="2 3">
    <name type="scientific">Cytobacillus oceanisediminis</name>
    <dbReference type="NCBI Taxonomy" id="665099"/>
    <lineage>
        <taxon>Bacteria</taxon>
        <taxon>Bacillati</taxon>
        <taxon>Bacillota</taxon>
        <taxon>Bacilli</taxon>
        <taxon>Bacillales</taxon>
        <taxon>Bacillaceae</taxon>
        <taxon>Cytobacillus</taxon>
    </lineage>
</organism>
<proteinExistence type="predicted"/>
<evidence type="ECO:0000259" key="1">
    <source>
        <dbReference type="Pfam" id="PF10593"/>
    </source>
</evidence>
<dbReference type="Pfam" id="PF10593">
    <property type="entry name" value="Z1"/>
    <property type="match status" value="1"/>
</dbReference>
<sequence>MVINTINGMIDFSSPKYDEHRKVIEKLRNKGRDWDDIKYYGKHDEDGLQNKLEQLQEDDMIPEDLNAQIWLEIVRFLREAEEREQMIEEKIANNRILSRRQDNNLTIPGGPSSSWQLYKNKLIGQGWTNESLKDMENTTISILRKLRVESDNPVKGLTIGHVQSGKTASMAALMAMAADWEFNFFIVLSGTIENLRKQTEDRLMNDLKMSGNLSWERLSKLSLKAGSSHKVSNILLNKGSRERYLNVCLKNKTRLNDLILWLKDDGKKLSQMRILIIDDESDQGGINTNDVNDSLAERTALNKAIVELVNIEANDGSKPLSMNYVSYTATPYANFLNEASEESLYPRDFVAVLNPAKEYFGAKQIFGLENNEYFRGLPIVREITIDDRDLVDSIHKGEESYLPESFEDALHWFLLATSIMRYRKYKKPISMLVHTSQKQIHHQIIAELINDYFRITSKAEIIKKCRILYVQEKKRFTKEDFEMEFEIYPNKNDVKDYPPFEKIEEELKRLIRQYPSHINVLEDTKRLEYHDGLHLCIDNCANNGITEDLEHVRLAYPDPNAPNYPAPAPAFIVIGGSTLSRGLTIEGLVSTYFLRTTSQADTLLQMGRFFGYRKGYEMLPRIWLTTDTESKFRFMATLEEELREDIETYILEGMGASEYGPKIKNSPKLTWLRITAKNRMQSAEEVDLDFSGTSSQTILFDNDANIQRHNIEVTENFLNRLGTPNETRNSRGLYWDNVPFQEIMDDFFRKFTFHKQSEFSNMETFFEWYQRKEAEAGFTNWNVVLAGSGKLDDNNNVKKWEVGGRGVGLIKRTRRGSASGEIINIGVLRAPTDLYADMTKETYELIPREFKLTKDGKAERAQINDQLEEIDQKPPKKSVVSELRKAAGIGLTPQLLLYRIDKDSKFDKENKENTKEANKRYDLNASEDLIGVSLFVPGYRSGKNLATKLSIRIENPMGESETEEGKE</sequence>
<reference evidence="2 3" key="1">
    <citation type="submission" date="2018-05" db="EMBL/GenBank/DDBJ databases">
        <title>Freshwater and sediment microbial communities from various areas in North America, analyzing microbe dynamics in response to fracking.</title>
        <authorList>
            <person name="Lamendella R."/>
        </authorList>
    </citation>
    <scope>NUCLEOTIDE SEQUENCE [LARGE SCALE GENOMIC DNA]</scope>
    <source>
        <strain evidence="2 3">15_TX</strain>
    </source>
</reference>
<evidence type="ECO:0000313" key="2">
    <source>
        <dbReference type="EMBL" id="PWW32322.1"/>
    </source>
</evidence>
<accession>A0A2V3A5Q6</accession>
<gene>
    <name evidence="2" type="ORF">DFO73_101586</name>
</gene>
<dbReference type="InterPro" id="IPR018310">
    <property type="entry name" value="Put_endonuclease_Z1-dom"/>
</dbReference>
<evidence type="ECO:0000313" key="3">
    <source>
        <dbReference type="Proteomes" id="UP000247150"/>
    </source>
</evidence>
<feature type="domain" description="Putative endonuclease Z1" evidence="1">
    <location>
        <begin position="405"/>
        <end position="668"/>
    </location>
</feature>
<dbReference type="EMBL" id="QGTW01000001">
    <property type="protein sequence ID" value="PWW32322.1"/>
    <property type="molecule type" value="Genomic_DNA"/>
</dbReference>
<dbReference type="Proteomes" id="UP000247150">
    <property type="component" value="Unassembled WGS sequence"/>
</dbReference>
<dbReference type="AlphaFoldDB" id="A0A2V3A5Q6"/>
<comment type="caution">
    <text evidence="2">The sequence shown here is derived from an EMBL/GenBank/DDBJ whole genome shotgun (WGS) entry which is preliminary data.</text>
</comment>
<name>A0A2V3A5Q6_9BACI</name>